<protein>
    <submittedName>
        <fullName evidence="1">Uncharacterized protein</fullName>
    </submittedName>
</protein>
<keyword evidence="2" id="KW-1185">Reference proteome</keyword>
<dbReference type="EMBL" id="JASSZA010000005">
    <property type="protein sequence ID" value="KAK2110204.1"/>
    <property type="molecule type" value="Genomic_DNA"/>
</dbReference>
<proteinExistence type="predicted"/>
<reference evidence="1 2" key="1">
    <citation type="submission" date="2023-05" db="EMBL/GenBank/DDBJ databases">
        <title>B98-5 Cell Line De Novo Hybrid Assembly: An Optical Mapping Approach.</title>
        <authorList>
            <person name="Kananen K."/>
            <person name="Auerbach J.A."/>
            <person name="Kautto E."/>
            <person name="Blachly J.S."/>
        </authorList>
    </citation>
    <scope>NUCLEOTIDE SEQUENCE [LARGE SCALE GENOMIC DNA]</scope>
    <source>
        <strain evidence="1">B95-8</strain>
        <tissue evidence="1">Cell line</tissue>
    </source>
</reference>
<comment type="caution">
    <text evidence="1">The sequence shown here is derived from an EMBL/GenBank/DDBJ whole genome shotgun (WGS) entry which is preliminary data.</text>
</comment>
<organism evidence="1 2">
    <name type="scientific">Saguinus oedipus</name>
    <name type="common">Cotton-top tamarin</name>
    <name type="synonym">Oedipomidas oedipus</name>
    <dbReference type="NCBI Taxonomy" id="9490"/>
    <lineage>
        <taxon>Eukaryota</taxon>
        <taxon>Metazoa</taxon>
        <taxon>Chordata</taxon>
        <taxon>Craniata</taxon>
        <taxon>Vertebrata</taxon>
        <taxon>Euteleostomi</taxon>
        <taxon>Mammalia</taxon>
        <taxon>Eutheria</taxon>
        <taxon>Euarchontoglires</taxon>
        <taxon>Primates</taxon>
        <taxon>Haplorrhini</taxon>
        <taxon>Platyrrhini</taxon>
        <taxon>Cebidae</taxon>
        <taxon>Callitrichinae</taxon>
        <taxon>Saguinus</taxon>
    </lineage>
</organism>
<evidence type="ECO:0000313" key="1">
    <source>
        <dbReference type="EMBL" id="KAK2110204.1"/>
    </source>
</evidence>
<evidence type="ECO:0000313" key="2">
    <source>
        <dbReference type="Proteomes" id="UP001266305"/>
    </source>
</evidence>
<name>A0ABQ9VLE3_SAGOE</name>
<sequence>MLRYGSHGAQGLGWSDTKPASLQFQPFPGLNPPLGTLGRWPKLGEANGFPMVPTQLVQILLSLVLQVQPGDPPASQYLHPHPTSRTPLLCWRERTLGALRELVSLVLGNDVPPQV</sequence>
<dbReference type="Proteomes" id="UP001266305">
    <property type="component" value="Unassembled WGS sequence"/>
</dbReference>
<accession>A0ABQ9VLE3</accession>
<gene>
    <name evidence="1" type="ORF">P7K49_009950</name>
</gene>